<dbReference type="AlphaFoldDB" id="A0A151P415"/>
<proteinExistence type="predicted"/>
<keyword evidence="2" id="KW-1185">Reference proteome</keyword>
<evidence type="ECO:0000313" key="1">
    <source>
        <dbReference type="EMBL" id="KYO43796.1"/>
    </source>
</evidence>
<dbReference type="Proteomes" id="UP000050525">
    <property type="component" value="Unassembled WGS sequence"/>
</dbReference>
<gene>
    <name evidence="1" type="ORF">Y1Q_0008395</name>
</gene>
<sequence>MQPGCLELSRAAPFPSWESRADSPYCTAHGVNLRRQVVYRILGHIIKQHDAARTPAKLRFTNTHTPQVASVPEICSFGPPR</sequence>
<evidence type="ECO:0000313" key="2">
    <source>
        <dbReference type="Proteomes" id="UP000050525"/>
    </source>
</evidence>
<accession>A0A151P415</accession>
<protein>
    <submittedName>
        <fullName evidence="1">Uncharacterized protein</fullName>
    </submittedName>
</protein>
<name>A0A151P415_ALLMI</name>
<organism evidence="1 2">
    <name type="scientific">Alligator mississippiensis</name>
    <name type="common">American alligator</name>
    <dbReference type="NCBI Taxonomy" id="8496"/>
    <lineage>
        <taxon>Eukaryota</taxon>
        <taxon>Metazoa</taxon>
        <taxon>Chordata</taxon>
        <taxon>Craniata</taxon>
        <taxon>Vertebrata</taxon>
        <taxon>Euteleostomi</taxon>
        <taxon>Archelosauria</taxon>
        <taxon>Archosauria</taxon>
        <taxon>Crocodylia</taxon>
        <taxon>Alligatoridae</taxon>
        <taxon>Alligatorinae</taxon>
        <taxon>Alligator</taxon>
    </lineage>
</organism>
<reference evidence="1 2" key="1">
    <citation type="journal article" date="2012" name="Genome Biol.">
        <title>Sequencing three crocodilian genomes to illuminate the evolution of archosaurs and amniotes.</title>
        <authorList>
            <person name="St John J.A."/>
            <person name="Braun E.L."/>
            <person name="Isberg S.R."/>
            <person name="Miles L.G."/>
            <person name="Chong A.Y."/>
            <person name="Gongora J."/>
            <person name="Dalzell P."/>
            <person name="Moran C."/>
            <person name="Bed'hom B."/>
            <person name="Abzhanov A."/>
            <person name="Burgess S.C."/>
            <person name="Cooksey A.M."/>
            <person name="Castoe T.A."/>
            <person name="Crawford N.G."/>
            <person name="Densmore L.D."/>
            <person name="Drew J.C."/>
            <person name="Edwards S.V."/>
            <person name="Faircloth B.C."/>
            <person name="Fujita M.K."/>
            <person name="Greenwold M.J."/>
            <person name="Hoffmann F.G."/>
            <person name="Howard J.M."/>
            <person name="Iguchi T."/>
            <person name="Janes D.E."/>
            <person name="Khan S.Y."/>
            <person name="Kohno S."/>
            <person name="de Koning A.J."/>
            <person name="Lance S.L."/>
            <person name="McCarthy F.M."/>
            <person name="McCormack J.E."/>
            <person name="Merchant M.E."/>
            <person name="Peterson D.G."/>
            <person name="Pollock D.D."/>
            <person name="Pourmand N."/>
            <person name="Raney B.J."/>
            <person name="Roessler K.A."/>
            <person name="Sanford J.R."/>
            <person name="Sawyer R.H."/>
            <person name="Schmidt C.J."/>
            <person name="Triplett E.W."/>
            <person name="Tuberville T.D."/>
            <person name="Venegas-Anaya M."/>
            <person name="Howard J.T."/>
            <person name="Jarvis E.D."/>
            <person name="Guillette L.J.Jr."/>
            <person name="Glenn T.C."/>
            <person name="Green R.E."/>
            <person name="Ray D.A."/>
        </authorList>
    </citation>
    <scope>NUCLEOTIDE SEQUENCE [LARGE SCALE GENOMIC DNA]</scope>
    <source>
        <strain evidence="1">KSC_2009_1</strain>
    </source>
</reference>
<dbReference type="EMBL" id="AKHW03001118">
    <property type="protein sequence ID" value="KYO43796.1"/>
    <property type="molecule type" value="Genomic_DNA"/>
</dbReference>
<comment type="caution">
    <text evidence="1">The sequence shown here is derived from an EMBL/GenBank/DDBJ whole genome shotgun (WGS) entry which is preliminary data.</text>
</comment>